<evidence type="ECO:0000256" key="1">
    <source>
        <dbReference type="SAM" id="MobiDB-lite"/>
    </source>
</evidence>
<gene>
    <name evidence="2" type="ORF">RFI_05849</name>
</gene>
<feature type="region of interest" description="Disordered" evidence="1">
    <location>
        <begin position="1"/>
        <end position="111"/>
    </location>
</feature>
<comment type="caution">
    <text evidence="2">The sequence shown here is derived from an EMBL/GenBank/DDBJ whole genome shotgun (WGS) entry which is preliminary data.</text>
</comment>
<feature type="compositionally biased region" description="Basic residues" evidence="1">
    <location>
        <begin position="34"/>
        <end position="58"/>
    </location>
</feature>
<proteinExistence type="predicted"/>
<sequence>NNNNNNNDDNEDEKMNVEKFLQIKKKERENKKNRNDKKKKRKYAKKKSRRPRNNRRISRAMGFSDSDEDSEERDQKRGHSDSEEEEEEEEEDDEGDEDYENTVNNKDNKDDNKKRHEYIFISRNIRSVLRMARIEFQWIVSQQRMNLIKFFFFKKKKKREFGTFLTTQKESMALLISICHKQSKEWLAQYFPFLLELLTPTPLDIRLAFVRQHCYAEVQKINSEKEEAKVLFASDCFRDRERERQYVMNAKIKEDRISVIYDHAIPSKSSHNNCISSIVHYNISSSNSNSNFINSKSINCNFNSISYKSESITCKSSIGGSKAQYKCKCKCKYKYKYKYKYKCQCK</sequence>
<keyword evidence="3" id="KW-1185">Reference proteome</keyword>
<evidence type="ECO:0000313" key="2">
    <source>
        <dbReference type="EMBL" id="ETO31270.1"/>
    </source>
</evidence>
<dbReference type="AlphaFoldDB" id="X6NY71"/>
<accession>X6NY71</accession>
<organism evidence="2 3">
    <name type="scientific">Reticulomyxa filosa</name>
    <dbReference type="NCBI Taxonomy" id="46433"/>
    <lineage>
        <taxon>Eukaryota</taxon>
        <taxon>Sar</taxon>
        <taxon>Rhizaria</taxon>
        <taxon>Retaria</taxon>
        <taxon>Foraminifera</taxon>
        <taxon>Monothalamids</taxon>
        <taxon>Reticulomyxidae</taxon>
        <taxon>Reticulomyxa</taxon>
    </lineage>
</organism>
<dbReference type="EMBL" id="ASPP01005035">
    <property type="protein sequence ID" value="ETO31270.1"/>
    <property type="molecule type" value="Genomic_DNA"/>
</dbReference>
<name>X6NY71_RETFI</name>
<evidence type="ECO:0000313" key="3">
    <source>
        <dbReference type="Proteomes" id="UP000023152"/>
    </source>
</evidence>
<feature type="compositionally biased region" description="Acidic residues" evidence="1">
    <location>
        <begin position="82"/>
        <end position="100"/>
    </location>
</feature>
<reference evidence="2 3" key="1">
    <citation type="journal article" date="2013" name="Curr. Biol.">
        <title>The Genome of the Foraminiferan Reticulomyxa filosa.</title>
        <authorList>
            <person name="Glockner G."/>
            <person name="Hulsmann N."/>
            <person name="Schleicher M."/>
            <person name="Noegel A.A."/>
            <person name="Eichinger L."/>
            <person name="Gallinger C."/>
            <person name="Pawlowski J."/>
            <person name="Sierra R."/>
            <person name="Euteneuer U."/>
            <person name="Pillet L."/>
            <person name="Moustafa A."/>
            <person name="Platzer M."/>
            <person name="Groth M."/>
            <person name="Szafranski K."/>
            <person name="Schliwa M."/>
        </authorList>
    </citation>
    <scope>NUCLEOTIDE SEQUENCE [LARGE SCALE GENOMIC DNA]</scope>
</reference>
<feature type="compositionally biased region" description="Basic and acidic residues" evidence="1">
    <location>
        <begin position="24"/>
        <end position="33"/>
    </location>
</feature>
<dbReference type="Proteomes" id="UP000023152">
    <property type="component" value="Unassembled WGS sequence"/>
</dbReference>
<feature type="non-terminal residue" evidence="2">
    <location>
        <position position="1"/>
    </location>
</feature>
<protein>
    <submittedName>
        <fullName evidence="2">Uncharacterized protein</fullName>
    </submittedName>
</protein>